<name>A0ACB6F635_9PLEO</name>
<keyword evidence="2" id="KW-1185">Reference proteome</keyword>
<accession>A0ACB6F635</accession>
<protein>
    <submittedName>
        <fullName evidence="1">Uncharacterized protein</fullName>
    </submittedName>
</protein>
<comment type="caution">
    <text evidence="1">The sequence shown here is derived from an EMBL/GenBank/DDBJ whole genome shotgun (WGS) entry which is preliminary data.</text>
</comment>
<proteinExistence type="predicted"/>
<dbReference type="Proteomes" id="UP000293547">
    <property type="component" value="Unassembled WGS sequence"/>
</dbReference>
<reference evidence="1 2" key="1">
    <citation type="journal article" date="2019" name="bioRxiv">
        <title>Genomics, evolutionary history and diagnostics of the Alternaria alternata species group including apple and Asian pear pathotypes.</title>
        <authorList>
            <person name="Armitage A.D."/>
            <person name="Cockerton H.M."/>
            <person name="Sreenivasaprasad S."/>
            <person name="Woodhall J.W."/>
            <person name="Lane C.R."/>
            <person name="Harrison R.J."/>
            <person name="Clarkson J.P."/>
        </authorList>
    </citation>
    <scope>NUCLEOTIDE SEQUENCE [LARGE SCALE GENOMIC DNA]</scope>
    <source>
        <strain evidence="1 2">FERA 650</strain>
    </source>
</reference>
<organism evidence="1 2">
    <name type="scientific">Alternaria gaisen</name>
    <dbReference type="NCBI Taxonomy" id="167740"/>
    <lineage>
        <taxon>Eukaryota</taxon>
        <taxon>Fungi</taxon>
        <taxon>Dikarya</taxon>
        <taxon>Ascomycota</taxon>
        <taxon>Pezizomycotina</taxon>
        <taxon>Dothideomycetes</taxon>
        <taxon>Pleosporomycetidae</taxon>
        <taxon>Pleosporales</taxon>
        <taxon>Pleosporineae</taxon>
        <taxon>Pleosporaceae</taxon>
        <taxon>Alternaria</taxon>
        <taxon>Alternaria sect. Alternaria</taxon>
    </lineage>
</organism>
<gene>
    <name evidence="1" type="ORF">AG0111_0g11963</name>
</gene>
<dbReference type="EMBL" id="PDWZ02000015">
    <property type="protein sequence ID" value="KAB2099902.1"/>
    <property type="molecule type" value="Genomic_DNA"/>
</dbReference>
<evidence type="ECO:0000313" key="1">
    <source>
        <dbReference type="EMBL" id="KAB2099902.1"/>
    </source>
</evidence>
<evidence type="ECO:0000313" key="2">
    <source>
        <dbReference type="Proteomes" id="UP000293547"/>
    </source>
</evidence>
<sequence length="97" mass="11187">MTSYRRDGILRPFSLDQSQFHPKYTEELNDKQVFILIEAYHPEDINKLLGFIQSTSNQDDYCVEGHNQIRRNPSRSQTPALENHVTRGSTPVPKTVA</sequence>